<dbReference type="InterPro" id="IPR000073">
    <property type="entry name" value="AB_hydrolase_1"/>
</dbReference>
<dbReference type="InterPro" id="IPR029058">
    <property type="entry name" value="AB_hydrolase_fold"/>
</dbReference>
<evidence type="ECO:0000313" key="3">
    <source>
        <dbReference type="EMBL" id="BAK36538.1"/>
    </source>
</evidence>
<dbReference type="AlphaFoldDB" id="F5XN88"/>
<protein>
    <submittedName>
        <fullName evidence="3">Putative hydrolase</fullName>
    </submittedName>
</protein>
<dbReference type="PANTHER" id="PTHR37017:SF11">
    <property type="entry name" value="ESTERASE_LIPASE_THIOESTERASE DOMAIN-CONTAINING PROTEIN"/>
    <property type="match status" value="1"/>
</dbReference>
<evidence type="ECO:0000259" key="2">
    <source>
        <dbReference type="Pfam" id="PF12697"/>
    </source>
</evidence>
<reference evidence="3 4" key="1">
    <citation type="submission" date="2011-05" db="EMBL/GenBank/DDBJ databases">
        <title>Whole genome sequence of Microlunatus phosphovorus NM-1.</title>
        <authorList>
            <person name="Hosoyama A."/>
            <person name="Sasaki K."/>
            <person name="Harada T."/>
            <person name="Igarashi R."/>
            <person name="Kawakoshi A."/>
            <person name="Sasagawa M."/>
            <person name="Fukada J."/>
            <person name="Nakamura S."/>
            <person name="Katano Y."/>
            <person name="Hanada S."/>
            <person name="Kamagata Y."/>
            <person name="Nakamura N."/>
            <person name="Yamazaki S."/>
            <person name="Fujita N."/>
        </authorList>
    </citation>
    <scope>NUCLEOTIDE SEQUENCE [LARGE SCALE GENOMIC DNA]</scope>
    <source>
        <strain evidence="4">ATCC 700054 / DSM 10555 / JCM 9379 / NBRC 101784 / NCIMB 13414 / VKM Ac-1990 / NM-1</strain>
    </source>
</reference>
<feature type="chain" id="PRO_5039176402" evidence="1">
    <location>
        <begin position="22"/>
        <end position="269"/>
    </location>
</feature>
<dbReference type="HOGENOM" id="CLU_046066_2_0_11"/>
<dbReference type="OrthoDB" id="64996at2"/>
<sequence>MRRLLRSWLLAVATLTLLATAGIYPSAAGTTGHPAPKRPTIVLVHGAFADSSSWSGEVERLQNRGYQVIAVANPLRSVASDTAYLTSVLATIPGPIVLVGHSYAGFLISAAAANDPDVKALVYVAAYIPRAGESPADLTYKDPGSLLSGDNLVGRSEPTGGTDLYVNPATFQKVYAGGLSRSEAAVAAVVQRPIAAAALGEATTVNPPAKTPKWAIVALEDNAIPTVTQRFMAQRAGARVVTTHSGHDVPAASPKLVADVILSAAQTVH</sequence>
<feature type="domain" description="AB hydrolase-1" evidence="2">
    <location>
        <begin position="41"/>
        <end position="260"/>
    </location>
</feature>
<dbReference type="EMBL" id="AP012204">
    <property type="protein sequence ID" value="BAK36538.1"/>
    <property type="molecule type" value="Genomic_DNA"/>
</dbReference>
<organism evidence="3 4">
    <name type="scientific">Microlunatus phosphovorus (strain ATCC 700054 / DSM 10555 / JCM 9379 / NBRC 101784 / NCIMB 13414 / VKM Ac-1990 / NM-1)</name>
    <dbReference type="NCBI Taxonomy" id="1032480"/>
    <lineage>
        <taxon>Bacteria</taxon>
        <taxon>Bacillati</taxon>
        <taxon>Actinomycetota</taxon>
        <taxon>Actinomycetes</taxon>
        <taxon>Propionibacteriales</taxon>
        <taxon>Propionibacteriaceae</taxon>
        <taxon>Microlunatus</taxon>
    </lineage>
</organism>
<evidence type="ECO:0000313" key="4">
    <source>
        <dbReference type="Proteomes" id="UP000007947"/>
    </source>
</evidence>
<dbReference type="STRING" id="1032480.MLP_35240"/>
<dbReference type="Gene3D" id="3.40.50.1820">
    <property type="entry name" value="alpha/beta hydrolase"/>
    <property type="match status" value="1"/>
</dbReference>
<accession>F5XN88</accession>
<dbReference type="RefSeq" id="WP_013864393.1">
    <property type="nucleotide sequence ID" value="NC_015635.1"/>
</dbReference>
<dbReference type="eggNOG" id="COG1073">
    <property type="taxonomic scope" value="Bacteria"/>
</dbReference>
<keyword evidence="3" id="KW-0378">Hydrolase</keyword>
<dbReference type="Pfam" id="PF12697">
    <property type="entry name" value="Abhydrolase_6"/>
    <property type="match status" value="1"/>
</dbReference>
<dbReference type="InterPro" id="IPR052897">
    <property type="entry name" value="Sec-Metab_Biosynth_Hydrolase"/>
</dbReference>
<name>F5XN88_MICPN</name>
<evidence type="ECO:0000256" key="1">
    <source>
        <dbReference type="SAM" id="SignalP"/>
    </source>
</evidence>
<keyword evidence="4" id="KW-1185">Reference proteome</keyword>
<dbReference type="Proteomes" id="UP000007947">
    <property type="component" value="Chromosome"/>
</dbReference>
<dbReference type="GO" id="GO:0016787">
    <property type="term" value="F:hydrolase activity"/>
    <property type="evidence" value="ECO:0007669"/>
    <property type="project" value="UniProtKB-KW"/>
</dbReference>
<proteinExistence type="predicted"/>
<dbReference type="SUPFAM" id="SSF53474">
    <property type="entry name" value="alpha/beta-Hydrolases"/>
    <property type="match status" value="1"/>
</dbReference>
<keyword evidence="1" id="KW-0732">Signal</keyword>
<feature type="signal peptide" evidence="1">
    <location>
        <begin position="1"/>
        <end position="21"/>
    </location>
</feature>
<dbReference type="PANTHER" id="PTHR37017">
    <property type="entry name" value="AB HYDROLASE-1 DOMAIN-CONTAINING PROTEIN-RELATED"/>
    <property type="match status" value="1"/>
</dbReference>
<dbReference type="KEGG" id="mph:MLP_35240"/>
<gene>
    <name evidence="3" type="ordered locus">MLP_35240</name>
</gene>